<gene>
    <name evidence="1" type="ORF">GTH32_01930</name>
</gene>
<dbReference type="PANTHER" id="PTHR45947">
    <property type="entry name" value="SULFOQUINOVOSYL TRANSFERASE SQD2"/>
    <property type="match status" value="1"/>
</dbReference>
<dbReference type="InterPro" id="IPR050194">
    <property type="entry name" value="Glycosyltransferase_grp1"/>
</dbReference>
<dbReference type="GO" id="GO:0016757">
    <property type="term" value="F:glycosyltransferase activity"/>
    <property type="evidence" value="ECO:0007669"/>
    <property type="project" value="TreeGrafter"/>
</dbReference>
<dbReference type="EMBL" id="JAAAWN010000002">
    <property type="protein sequence ID" value="NDV89955.1"/>
    <property type="molecule type" value="Genomic_DNA"/>
</dbReference>
<dbReference type="RefSeq" id="WP_163083553.1">
    <property type="nucleotide sequence ID" value="NZ_JAAAWN010000002.1"/>
</dbReference>
<keyword evidence="1" id="KW-0808">Transferase</keyword>
<dbReference type="SUPFAM" id="SSF53756">
    <property type="entry name" value="UDP-Glycosyltransferase/glycogen phosphorylase"/>
    <property type="match status" value="1"/>
</dbReference>
<sequence>MALITINPMKSTTIGGVETLIREIQSSYREVDVIELYQDSPREEKFPENPKVDYLSYGRAGSPSIFYKVLTKLNQRDKISSVNEKYDANTIVIFHPNDLLYMPHKVRKSARIILVQTNRLDIYFAKLETLVMHLLARYVDLFTVYTVADKHAVDEFYGKWFRAISVIPRGCKLKTAKSIPSRKKKLITIARIHEHQKNFKGLVEVVKKLPSDYTLSIYGDGPTEEVNNLKHLIKTVPNIKFHGSTSDVTEALREHSLFVMSSHYEGFGQTLIEARSQGLPIVAFRTFDALSWIIKEDSNGKIISAYDTSAFADAIVNILESDAIFESMATNALRYAKETEKENINRIWSSALTYE</sequence>
<dbReference type="PANTHER" id="PTHR45947:SF3">
    <property type="entry name" value="SULFOQUINOVOSYL TRANSFERASE SQD2"/>
    <property type="match status" value="1"/>
</dbReference>
<keyword evidence="2" id="KW-1185">Reference proteome</keyword>
<proteinExistence type="predicted"/>
<dbReference type="Proteomes" id="UP000470213">
    <property type="component" value="Unassembled WGS sequence"/>
</dbReference>
<reference evidence="1 2" key="1">
    <citation type="submission" date="2020-01" db="EMBL/GenBank/DDBJ databases">
        <authorList>
            <person name="Chen J."/>
            <person name="Zhu S."/>
            <person name="Yang J."/>
        </authorList>
    </citation>
    <scope>NUCLEOTIDE SEQUENCE [LARGE SCALE GENOMIC DNA]</scope>
    <source>
        <strain evidence="1 2">345S023</strain>
    </source>
</reference>
<comment type="caution">
    <text evidence="1">The sequence shown here is derived from an EMBL/GenBank/DDBJ whole genome shotgun (WGS) entry which is preliminary data.</text>
</comment>
<name>A0A7X5RK37_9ALTE</name>
<accession>A0A7X5RK37</accession>
<evidence type="ECO:0000313" key="2">
    <source>
        <dbReference type="Proteomes" id="UP000470213"/>
    </source>
</evidence>
<dbReference type="AlphaFoldDB" id="A0A7X5RK37"/>
<dbReference type="Gene3D" id="3.40.50.2000">
    <property type="entry name" value="Glycogen Phosphorylase B"/>
    <property type="match status" value="2"/>
</dbReference>
<dbReference type="Pfam" id="PF13692">
    <property type="entry name" value="Glyco_trans_1_4"/>
    <property type="match status" value="1"/>
</dbReference>
<evidence type="ECO:0000313" key="1">
    <source>
        <dbReference type="EMBL" id="NDV89955.1"/>
    </source>
</evidence>
<protein>
    <submittedName>
        <fullName evidence="1">Glycosyltransferase</fullName>
    </submittedName>
</protein>
<organism evidence="1 2">
    <name type="scientific">Alteromonas profundi</name>
    <dbReference type="NCBI Taxonomy" id="2696062"/>
    <lineage>
        <taxon>Bacteria</taxon>
        <taxon>Pseudomonadati</taxon>
        <taxon>Pseudomonadota</taxon>
        <taxon>Gammaproteobacteria</taxon>
        <taxon>Alteromonadales</taxon>
        <taxon>Alteromonadaceae</taxon>
        <taxon>Alteromonas/Salinimonas group</taxon>
        <taxon>Alteromonas</taxon>
    </lineage>
</organism>